<comment type="caution">
    <text evidence="2">The sequence shown here is derived from an EMBL/GenBank/DDBJ whole genome shotgun (WGS) entry which is preliminary data.</text>
</comment>
<name>A0A2J8Q8V3_PANTR</name>
<dbReference type="Proteomes" id="UP000236370">
    <property type="component" value="Unassembled WGS sequence"/>
</dbReference>
<accession>A0A2J8Q8V3</accession>
<sequence length="76" mass="8941">VHIMQHHVLPIQARLGSIAEIDLGVPPPVMKTFKEFLLSLDDSVDETEAVKRYNDYKLDFRRQQMQDFFLAHKDEE</sequence>
<dbReference type="PANTHER" id="PTHR13165">
    <property type="entry name" value="ARSENITE-RESISTANCE PROTEIN 2"/>
    <property type="match status" value="1"/>
</dbReference>
<feature type="non-terminal residue" evidence="2">
    <location>
        <position position="1"/>
    </location>
</feature>
<feature type="domain" description="SERRATE/Ars2 N-terminal" evidence="1">
    <location>
        <begin position="34"/>
        <end position="76"/>
    </location>
</feature>
<dbReference type="PANTHER" id="PTHR13165:SF0">
    <property type="entry name" value="SERRATE RNA EFFECTOR MOLECULE HOMOLOG"/>
    <property type="match status" value="1"/>
</dbReference>
<protein>
    <submittedName>
        <fullName evidence="2">SRRT isoform 16</fullName>
    </submittedName>
</protein>
<reference evidence="2 3" key="1">
    <citation type="submission" date="2017-12" db="EMBL/GenBank/DDBJ databases">
        <title>High-resolution comparative analysis of great ape genomes.</title>
        <authorList>
            <person name="Pollen A."/>
            <person name="Hastie A."/>
            <person name="Hormozdiari F."/>
            <person name="Dougherty M."/>
            <person name="Liu R."/>
            <person name="Chaisson M."/>
            <person name="Hoppe E."/>
            <person name="Hill C."/>
            <person name="Pang A."/>
            <person name="Hillier L."/>
            <person name="Baker C."/>
            <person name="Armstrong J."/>
            <person name="Shendure J."/>
            <person name="Paten B."/>
            <person name="Wilson R."/>
            <person name="Chao H."/>
            <person name="Schneider V."/>
            <person name="Ventura M."/>
            <person name="Kronenberg Z."/>
            <person name="Murali S."/>
            <person name="Gordon D."/>
            <person name="Cantsilieris S."/>
            <person name="Munson K."/>
            <person name="Nelson B."/>
            <person name="Raja A."/>
            <person name="Underwood J."/>
            <person name="Diekhans M."/>
            <person name="Fiddes I."/>
            <person name="Haussler D."/>
            <person name="Eichler E."/>
        </authorList>
    </citation>
    <scope>NUCLEOTIDE SEQUENCE [LARGE SCALE GENOMIC DNA]</scope>
    <source>
        <strain evidence="2">Yerkes chimp pedigree #C0471</strain>
    </source>
</reference>
<dbReference type="AlphaFoldDB" id="A0A2J8Q8V3"/>
<dbReference type="InterPro" id="IPR021933">
    <property type="entry name" value="SERRATE/Ars2_N"/>
</dbReference>
<proteinExistence type="predicted"/>
<evidence type="ECO:0000313" key="2">
    <source>
        <dbReference type="EMBL" id="PNI92705.1"/>
    </source>
</evidence>
<gene>
    <name evidence="2" type="ORF">CK820_G0040763</name>
</gene>
<organism evidence="2 3">
    <name type="scientific">Pan troglodytes</name>
    <name type="common">Chimpanzee</name>
    <dbReference type="NCBI Taxonomy" id="9598"/>
    <lineage>
        <taxon>Eukaryota</taxon>
        <taxon>Metazoa</taxon>
        <taxon>Chordata</taxon>
        <taxon>Craniata</taxon>
        <taxon>Vertebrata</taxon>
        <taxon>Euteleostomi</taxon>
        <taxon>Mammalia</taxon>
        <taxon>Eutheria</taxon>
        <taxon>Euarchontoglires</taxon>
        <taxon>Primates</taxon>
        <taxon>Haplorrhini</taxon>
        <taxon>Catarrhini</taxon>
        <taxon>Hominidae</taxon>
        <taxon>Pan</taxon>
    </lineage>
</organism>
<evidence type="ECO:0000259" key="1">
    <source>
        <dbReference type="Pfam" id="PF12066"/>
    </source>
</evidence>
<dbReference type="EMBL" id="NBAG03000065">
    <property type="protein sequence ID" value="PNI92705.1"/>
    <property type="molecule type" value="Genomic_DNA"/>
</dbReference>
<dbReference type="Pfam" id="PF12066">
    <property type="entry name" value="SERRATE_Ars2_N"/>
    <property type="match status" value="1"/>
</dbReference>
<dbReference type="InterPro" id="IPR039727">
    <property type="entry name" value="SE/Ars2"/>
</dbReference>
<evidence type="ECO:0000313" key="3">
    <source>
        <dbReference type="Proteomes" id="UP000236370"/>
    </source>
</evidence>
<dbReference type="SMR" id="A0A2J8Q8V3"/>